<dbReference type="EMBL" id="CAKXZT010000183">
    <property type="protein sequence ID" value="CAH2409365.1"/>
    <property type="molecule type" value="Genomic_DNA"/>
</dbReference>
<feature type="compositionally biased region" description="Basic and acidic residues" evidence="1">
    <location>
        <begin position="26"/>
        <end position="44"/>
    </location>
</feature>
<dbReference type="Proteomes" id="UP001153050">
    <property type="component" value="Unassembled WGS sequence"/>
</dbReference>
<evidence type="ECO:0000313" key="2">
    <source>
        <dbReference type="EMBL" id="CAH2409365.1"/>
    </source>
</evidence>
<keyword evidence="3" id="KW-1185">Reference proteome</keyword>
<evidence type="ECO:0000313" key="3">
    <source>
        <dbReference type="Proteomes" id="UP001153050"/>
    </source>
</evidence>
<feature type="compositionally biased region" description="Basic and acidic residues" evidence="1">
    <location>
        <begin position="1"/>
        <end position="18"/>
    </location>
</feature>
<dbReference type="RefSeq" id="WP_254022441.1">
    <property type="nucleotide sequence ID" value="NZ_CAKXZT010000183.1"/>
</dbReference>
<organism evidence="2 3">
    <name type="scientific">Mesorhizobium escarrei</name>
    <dbReference type="NCBI Taxonomy" id="666018"/>
    <lineage>
        <taxon>Bacteria</taxon>
        <taxon>Pseudomonadati</taxon>
        <taxon>Pseudomonadota</taxon>
        <taxon>Alphaproteobacteria</taxon>
        <taxon>Hyphomicrobiales</taxon>
        <taxon>Phyllobacteriaceae</taxon>
        <taxon>Mesorhizobium</taxon>
    </lineage>
</organism>
<evidence type="ECO:0000256" key="1">
    <source>
        <dbReference type="SAM" id="MobiDB-lite"/>
    </source>
</evidence>
<feature type="compositionally biased region" description="Low complexity" evidence="1">
    <location>
        <begin position="46"/>
        <end position="58"/>
    </location>
</feature>
<accession>A0ABN8KKU1</accession>
<reference evidence="2 3" key="1">
    <citation type="submission" date="2022-03" db="EMBL/GenBank/DDBJ databases">
        <authorList>
            <person name="Brunel B."/>
        </authorList>
    </citation>
    <scope>NUCLEOTIDE SEQUENCE [LARGE SCALE GENOMIC DNA]</scope>
    <source>
        <strain evidence="2">STM5069sample</strain>
    </source>
</reference>
<sequence>MSDTHEKADEKAFNETLKRMLKTPPKAHDSDKAEMSQDKKERAKPAKASLSPSSSSKP</sequence>
<gene>
    <name evidence="2" type="ORF">MES5069_830012</name>
</gene>
<protein>
    <submittedName>
        <fullName evidence="2">Uncharacterized protein</fullName>
    </submittedName>
</protein>
<comment type="caution">
    <text evidence="2">The sequence shown here is derived from an EMBL/GenBank/DDBJ whole genome shotgun (WGS) entry which is preliminary data.</text>
</comment>
<proteinExistence type="predicted"/>
<name>A0ABN8KKU1_9HYPH</name>
<feature type="region of interest" description="Disordered" evidence="1">
    <location>
        <begin position="1"/>
        <end position="58"/>
    </location>
</feature>